<accession>A0A645FEI6</accession>
<dbReference type="EMBL" id="VSSQ01057094">
    <property type="protein sequence ID" value="MPN10904.1"/>
    <property type="molecule type" value="Genomic_DNA"/>
</dbReference>
<protein>
    <submittedName>
        <fullName evidence="1">Uncharacterized protein</fullName>
    </submittedName>
</protein>
<reference evidence="1" key="1">
    <citation type="submission" date="2019-08" db="EMBL/GenBank/DDBJ databases">
        <authorList>
            <person name="Kucharzyk K."/>
            <person name="Murdoch R.W."/>
            <person name="Higgins S."/>
            <person name="Loffler F."/>
        </authorList>
    </citation>
    <scope>NUCLEOTIDE SEQUENCE</scope>
</reference>
<sequence>MEIDEKYVDVIVRRYVKFKGTLEGCFLFRGGERIPLTIETTPDLLKNIEGI</sequence>
<gene>
    <name evidence="1" type="ORF">SDC9_158201</name>
</gene>
<comment type="caution">
    <text evidence="1">The sequence shown here is derived from an EMBL/GenBank/DDBJ whole genome shotgun (WGS) entry which is preliminary data.</text>
</comment>
<name>A0A645FEI6_9ZZZZ</name>
<dbReference type="AlphaFoldDB" id="A0A645FEI6"/>
<proteinExistence type="predicted"/>
<organism evidence="1">
    <name type="scientific">bioreactor metagenome</name>
    <dbReference type="NCBI Taxonomy" id="1076179"/>
    <lineage>
        <taxon>unclassified sequences</taxon>
        <taxon>metagenomes</taxon>
        <taxon>ecological metagenomes</taxon>
    </lineage>
</organism>
<evidence type="ECO:0000313" key="1">
    <source>
        <dbReference type="EMBL" id="MPN10904.1"/>
    </source>
</evidence>